<sequence length="276" mass="29786">MGRALLLLGLSSGPDHPDVAATFINVAMMYQDMGKMDTALRYLQDALKKNERLLGPEHIQTAVCYHALAIACNSMGLFKLSHQHEKKTYDILVKQLGEDDSRTKDSQNWIKTFEMREVQKTAQKQKGLAATAANTQKAIDLLKARPDLMQAFQNAAAAERSNALNTAVLGEAQPRGRGFDERAARAAAEVRKKAAAKGLLVRPHSGVQVPPQISQLINANAGTADSSKKSGENGEAKVEEKKKESSENGKTTNVAAPAGLGAGLTSLDRKKQKAKK</sequence>
<dbReference type="AlphaFoldDB" id="A0A8S9L774"/>
<organism evidence="3">
    <name type="scientific">Brassica cretica</name>
    <name type="common">Mustard</name>
    <dbReference type="NCBI Taxonomy" id="69181"/>
    <lineage>
        <taxon>Eukaryota</taxon>
        <taxon>Viridiplantae</taxon>
        <taxon>Streptophyta</taxon>
        <taxon>Embryophyta</taxon>
        <taxon>Tracheophyta</taxon>
        <taxon>Spermatophyta</taxon>
        <taxon>Magnoliopsida</taxon>
        <taxon>eudicotyledons</taxon>
        <taxon>Gunneridae</taxon>
        <taxon>Pentapetalae</taxon>
        <taxon>rosids</taxon>
        <taxon>malvids</taxon>
        <taxon>Brassicales</taxon>
        <taxon>Brassicaceae</taxon>
        <taxon>Brassiceae</taxon>
        <taxon>Brassica</taxon>
    </lineage>
</organism>
<accession>A0A8S9L774</accession>
<name>A0A8S9L774_BRACR</name>
<keyword evidence="1" id="KW-0802">TPR repeat</keyword>
<dbReference type="SUPFAM" id="SSF48452">
    <property type="entry name" value="TPR-like"/>
    <property type="match status" value="1"/>
</dbReference>
<dbReference type="EMBL" id="QGKY02000094">
    <property type="protein sequence ID" value="KAF2601831.1"/>
    <property type="molecule type" value="Genomic_DNA"/>
</dbReference>
<dbReference type="InterPro" id="IPR027523">
    <property type="entry name" value="CLU_prot"/>
</dbReference>
<feature type="region of interest" description="Disordered" evidence="2">
    <location>
        <begin position="221"/>
        <end position="276"/>
    </location>
</feature>
<dbReference type="PANTHER" id="PTHR12601">
    <property type="entry name" value="EUKARYOTIC TRANSLATION INITIATION FACTOR 3 SUBUNIT EIF-3"/>
    <property type="match status" value="1"/>
</dbReference>
<evidence type="ECO:0000256" key="2">
    <source>
        <dbReference type="SAM" id="MobiDB-lite"/>
    </source>
</evidence>
<evidence type="ECO:0008006" key="4">
    <source>
        <dbReference type="Google" id="ProtNLM"/>
    </source>
</evidence>
<dbReference type="PANTHER" id="PTHR12601:SF6">
    <property type="entry name" value="CLUSTERED MITOCHONDRIA PROTEIN HOMOLOG"/>
    <property type="match status" value="1"/>
</dbReference>
<feature type="repeat" description="TPR" evidence="1">
    <location>
        <begin position="20"/>
        <end position="53"/>
    </location>
</feature>
<dbReference type="GO" id="GO:0005737">
    <property type="term" value="C:cytoplasm"/>
    <property type="evidence" value="ECO:0007669"/>
    <property type="project" value="TreeGrafter"/>
</dbReference>
<proteinExistence type="predicted"/>
<protein>
    <recommendedName>
        <fullName evidence="4">Kinesin light chain</fullName>
    </recommendedName>
</protein>
<dbReference type="Pfam" id="PF13424">
    <property type="entry name" value="TPR_12"/>
    <property type="match status" value="1"/>
</dbReference>
<feature type="compositionally biased region" description="Basic and acidic residues" evidence="2">
    <location>
        <begin position="226"/>
        <end position="247"/>
    </location>
</feature>
<dbReference type="InterPro" id="IPR011990">
    <property type="entry name" value="TPR-like_helical_dom_sf"/>
</dbReference>
<dbReference type="InterPro" id="IPR019734">
    <property type="entry name" value="TPR_rpt"/>
</dbReference>
<dbReference type="Gene3D" id="1.25.40.10">
    <property type="entry name" value="Tetratricopeptide repeat domain"/>
    <property type="match status" value="1"/>
</dbReference>
<reference evidence="3" key="1">
    <citation type="submission" date="2019-12" db="EMBL/GenBank/DDBJ databases">
        <title>Genome sequencing and annotation of Brassica cretica.</title>
        <authorList>
            <person name="Studholme D.J."/>
            <person name="Sarris P.F."/>
        </authorList>
    </citation>
    <scope>NUCLEOTIDE SEQUENCE</scope>
    <source>
        <strain evidence="3">PFS-102/07</strain>
        <tissue evidence="3">Leaf</tissue>
    </source>
</reference>
<dbReference type="PROSITE" id="PS50005">
    <property type="entry name" value="TPR"/>
    <property type="match status" value="1"/>
</dbReference>
<gene>
    <name evidence="3" type="ORF">F2Q70_00027015</name>
</gene>
<comment type="caution">
    <text evidence="3">The sequence shown here is derived from an EMBL/GenBank/DDBJ whole genome shotgun (WGS) entry which is preliminary data.</text>
</comment>
<evidence type="ECO:0000256" key="1">
    <source>
        <dbReference type="PROSITE-ProRule" id="PRU00339"/>
    </source>
</evidence>
<evidence type="ECO:0000313" key="3">
    <source>
        <dbReference type="EMBL" id="KAF2601831.1"/>
    </source>
</evidence>